<dbReference type="EMBL" id="JAUJYO010000012">
    <property type="protein sequence ID" value="KAK1302749.1"/>
    <property type="molecule type" value="Genomic_DNA"/>
</dbReference>
<dbReference type="Proteomes" id="UP001180020">
    <property type="component" value="Unassembled WGS sequence"/>
</dbReference>
<accession>A0AAV9DNN2</accession>
<dbReference type="InterPro" id="IPR050295">
    <property type="entry name" value="Plant_2OG-oxidoreductases"/>
</dbReference>
<gene>
    <name evidence="4" type="primary">ACO1</name>
    <name evidence="4" type="ORF">QJS10_CPB12g00856</name>
</gene>
<dbReference type="InterPro" id="IPR027443">
    <property type="entry name" value="IPNS-like_sf"/>
</dbReference>
<dbReference type="InterPro" id="IPR044861">
    <property type="entry name" value="IPNS-like_FE2OG_OXY"/>
</dbReference>
<protein>
    <submittedName>
        <fullName evidence="4">1-aminocyclopropane-1-carboxylate oxidase 1</fullName>
    </submittedName>
</protein>
<proteinExistence type="predicted"/>
<reference evidence="4" key="2">
    <citation type="submission" date="2023-06" db="EMBL/GenBank/DDBJ databases">
        <authorList>
            <person name="Ma L."/>
            <person name="Liu K.-W."/>
            <person name="Li Z."/>
            <person name="Hsiao Y.-Y."/>
            <person name="Qi Y."/>
            <person name="Fu T."/>
            <person name="Tang G."/>
            <person name="Zhang D."/>
            <person name="Sun W.-H."/>
            <person name="Liu D.-K."/>
            <person name="Li Y."/>
            <person name="Chen G.-Z."/>
            <person name="Liu X.-D."/>
            <person name="Liao X.-Y."/>
            <person name="Jiang Y.-T."/>
            <person name="Yu X."/>
            <person name="Hao Y."/>
            <person name="Huang J."/>
            <person name="Zhao X.-W."/>
            <person name="Ke S."/>
            <person name="Chen Y.-Y."/>
            <person name="Wu W.-L."/>
            <person name="Hsu J.-L."/>
            <person name="Lin Y.-F."/>
            <person name="Huang M.-D."/>
            <person name="Li C.-Y."/>
            <person name="Huang L."/>
            <person name="Wang Z.-W."/>
            <person name="Zhao X."/>
            <person name="Zhong W.-Y."/>
            <person name="Peng D.-H."/>
            <person name="Ahmad S."/>
            <person name="Lan S."/>
            <person name="Zhang J.-S."/>
            <person name="Tsai W.-C."/>
            <person name="Van De Peer Y."/>
            <person name="Liu Z.-J."/>
        </authorList>
    </citation>
    <scope>NUCLEOTIDE SEQUENCE</scope>
    <source>
        <strain evidence="4">CP</strain>
        <tissue evidence="4">Leaves</tissue>
    </source>
</reference>
<dbReference type="PANTHER" id="PTHR47991">
    <property type="entry name" value="OXOGLUTARATE/IRON-DEPENDENT DIOXYGENASE"/>
    <property type="match status" value="1"/>
</dbReference>
<keyword evidence="1" id="KW-0479">Metal-binding</keyword>
<evidence type="ECO:0000313" key="5">
    <source>
        <dbReference type="Proteomes" id="UP001180020"/>
    </source>
</evidence>
<name>A0AAV9DNN2_ACOCL</name>
<sequence length="123" mass="13513">MGAITLLVQDDVGGLEVLKDGEWVLVEPLKDAIVVILSDQMEIISNGQYISAQHRATVNTNCARLSVATFYDPSSPGRYSLLPTRQRGFPCALQRVVYGDYVSSWYGTGPDGRRNLDALLIQP</sequence>
<dbReference type="Gene3D" id="2.60.120.330">
    <property type="entry name" value="B-lactam Antibiotic, Isopenicillin N Synthase, Chain"/>
    <property type="match status" value="1"/>
</dbReference>
<reference evidence="4" key="1">
    <citation type="journal article" date="2023" name="Nat. Commun.">
        <title>Diploid and tetraploid genomes of Acorus and the evolution of monocots.</title>
        <authorList>
            <person name="Ma L."/>
            <person name="Liu K.W."/>
            <person name="Li Z."/>
            <person name="Hsiao Y.Y."/>
            <person name="Qi Y."/>
            <person name="Fu T."/>
            <person name="Tang G.D."/>
            <person name="Zhang D."/>
            <person name="Sun W.H."/>
            <person name="Liu D.K."/>
            <person name="Li Y."/>
            <person name="Chen G.Z."/>
            <person name="Liu X.D."/>
            <person name="Liao X.Y."/>
            <person name="Jiang Y.T."/>
            <person name="Yu X."/>
            <person name="Hao Y."/>
            <person name="Huang J."/>
            <person name="Zhao X.W."/>
            <person name="Ke S."/>
            <person name="Chen Y.Y."/>
            <person name="Wu W.L."/>
            <person name="Hsu J.L."/>
            <person name="Lin Y.F."/>
            <person name="Huang M.D."/>
            <person name="Li C.Y."/>
            <person name="Huang L."/>
            <person name="Wang Z.W."/>
            <person name="Zhao X."/>
            <person name="Zhong W.Y."/>
            <person name="Peng D.H."/>
            <person name="Ahmad S."/>
            <person name="Lan S."/>
            <person name="Zhang J.S."/>
            <person name="Tsai W.C."/>
            <person name="Van de Peer Y."/>
            <person name="Liu Z.J."/>
        </authorList>
    </citation>
    <scope>NUCLEOTIDE SEQUENCE</scope>
    <source>
        <strain evidence="4">CP</strain>
    </source>
</reference>
<dbReference type="SUPFAM" id="SSF51197">
    <property type="entry name" value="Clavaminate synthase-like"/>
    <property type="match status" value="1"/>
</dbReference>
<keyword evidence="5" id="KW-1185">Reference proteome</keyword>
<dbReference type="GO" id="GO:0046872">
    <property type="term" value="F:metal ion binding"/>
    <property type="evidence" value="ECO:0007669"/>
    <property type="project" value="UniProtKB-KW"/>
</dbReference>
<dbReference type="AlphaFoldDB" id="A0AAV9DNN2"/>
<evidence type="ECO:0000259" key="3">
    <source>
        <dbReference type="Pfam" id="PF03171"/>
    </source>
</evidence>
<evidence type="ECO:0000256" key="2">
    <source>
        <dbReference type="ARBA" id="ARBA00023004"/>
    </source>
</evidence>
<feature type="domain" description="Isopenicillin N synthase-like Fe(2+) 2OG dioxygenase" evidence="3">
    <location>
        <begin position="3"/>
        <end position="73"/>
    </location>
</feature>
<dbReference type="Pfam" id="PF03171">
    <property type="entry name" value="2OG-FeII_Oxy"/>
    <property type="match status" value="1"/>
</dbReference>
<evidence type="ECO:0000256" key="1">
    <source>
        <dbReference type="ARBA" id="ARBA00022723"/>
    </source>
</evidence>
<comment type="caution">
    <text evidence="4">The sequence shown here is derived from an EMBL/GenBank/DDBJ whole genome shotgun (WGS) entry which is preliminary data.</text>
</comment>
<evidence type="ECO:0000313" key="4">
    <source>
        <dbReference type="EMBL" id="KAK1302749.1"/>
    </source>
</evidence>
<keyword evidence="2" id="KW-0408">Iron</keyword>
<organism evidence="4 5">
    <name type="scientific">Acorus calamus</name>
    <name type="common">Sweet flag</name>
    <dbReference type="NCBI Taxonomy" id="4465"/>
    <lineage>
        <taxon>Eukaryota</taxon>
        <taxon>Viridiplantae</taxon>
        <taxon>Streptophyta</taxon>
        <taxon>Embryophyta</taxon>
        <taxon>Tracheophyta</taxon>
        <taxon>Spermatophyta</taxon>
        <taxon>Magnoliopsida</taxon>
        <taxon>Liliopsida</taxon>
        <taxon>Acoraceae</taxon>
        <taxon>Acorus</taxon>
    </lineage>
</organism>